<comment type="caution">
    <text evidence="3">The sequence shown here is derived from an EMBL/GenBank/DDBJ whole genome shotgun (WGS) entry which is preliminary data.</text>
</comment>
<dbReference type="GO" id="GO:0003723">
    <property type="term" value="F:RNA binding"/>
    <property type="evidence" value="ECO:0007669"/>
    <property type="project" value="TreeGrafter"/>
</dbReference>
<sequence>MAKSLRSKHRRRMRSVKREKYGKKQIEILKSTLANAVTKDVEMKELCTVKTAAEVKAETAEKMETNQASTKYNPKTLKNEHGNYPVWVNQRKIKKVKKQQQKKAKQTLKNKKK</sequence>
<dbReference type="PANTHER" id="PTHR34253">
    <property type="entry name" value="PROTEIN LLP HOMOLOG"/>
    <property type="match status" value="1"/>
</dbReference>
<dbReference type="PANTHER" id="PTHR34253:SF1">
    <property type="entry name" value="PROTEIN LLP HOMOLOG"/>
    <property type="match status" value="1"/>
</dbReference>
<proteinExistence type="inferred from homology"/>
<organism evidence="3 4">
    <name type="scientific">Dreissena polymorpha</name>
    <name type="common">Zebra mussel</name>
    <name type="synonym">Mytilus polymorpha</name>
    <dbReference type="NCBI Taxonomy" id="45954"/>
    <lineage>
        <taxon>Eukaryota</taxon>
        <taxon>Metazoa</taxon>
        <taxon>Spiralia</taxon>
        <taxon>Lophotrochozoa</taxon>
        <taxon>Mollusca</taxon>
        <taxon>Bivalvia</taxon>
        <taxon>Autobranchia</taxon>
        <taxon>Heteroconchia</taxon>
        <taxon>Euheterodonta</taxon>
        <taxon>Imparidentia</taxon>
        <taxon>Neoheterodontei</taxon>
        <taxon>Myida</taxon>
        <taxon>Dreissenoidea</taxon>
        <taxon>Dreissenidae</taxon>
        <taxon>Dreissena</taxon>
    </lineage>
</organism>
<dbReference type="Proteomes" id="UP000828390">
    <property type="component" value="Unassembled WGS sequence"/>
</dbReference>
<protein>
    <submittedName>
        <fullName evidence="3">Uncharacterized protein</fullName>
    </submittedName>
</protein>
<keyword evidence="4" id="KW-1185">Reference proteome</keyword>
<dbReference type="GO" id="GO:0001099">
    <property type="term" value="F:basal RNA polymerase II transcription machinery binding"/>
    <property type="evidence" value="ECO:0007669"/>
    <property type="project" value="TreeGrafter"/>
</dbReference>
<dbReference type="InterPro" id="IPR018784">
    <property type="entry name" value="LLPH-like"/>
</dbReference>
<dbReference type="GO" id="GO:0097484">
    <property type="term" value="P:dendrite extension"/>
    <property type="evidence" value="ECO:0007669"/>
    <property type="project" value="TreeGrafter"/>
</dbReference>
<dbReference type="AlphaFoldDB" id="A0A9D4RYS9"/>
<feature type="compositionally biased region" description="Basic residues" evidence="2">
    <location>
        <begin position="1"/>
        <end position="15"/>
    </location>
</feature>
<evidence type="ECO:0000313" key="4">
    <source>
        <dbReference type="Proteomes" id="UP000828390"/>
    </source>
</evidence>
<reference evidence="3" key="2">
    <citation type="submission" date="2020-11" db="EMBL/GenBank/DDBJ databases">
        <authorList>
            <person name="McCartney M.A."/>
            <person name="Auch B."/>
            <person name="Kono T."/>
            <person name="Mallez S."/>
            <person name="Becker A."/>
            <person name="Gohl D.M."/>
            <person name="Silverstein K.A.T."/>
            <person name="Koren S."/>
            <person name="Bechman K.B."/>
            <person name="Herman A."/>
            <person name="Abrahante J.E."/>
            <person name="Garbe J."/>
        </authorList>
    </citation>
    <scope>NUCLEOTIDE SEQUENCE</scope>
    <source>
        <strain evidence="3">Duluth1</strain>
        <tissue evidence="3">Whole animal</tissue>
    </source>
</reference>
<comment type="similarity">
    <text evidence="1">Belongs to the learning-associated protein family.</text>
</comment>
<feature type="region of interest" description="Disordered" evidence="2">
    <location>
        <begin position="1"/>
        <end position="21"/>
    </location>
</feature>
<gene>
    <name evidence="3" type="ORF">DPMN_010080</name>
</gene>
<name>A0A9D4RYS9_DREPO</name>
<reference evidence="3" key="1">
    <citation type="journal article" date="2019" name="bioRxiv">
        <title>The Genome of the Zebra Mussel, Dreissena polymorpha: A Resource for Invasive Species Research.</title>
        <authorList>
            <person name="McCartney M.A."/>
            <person name="Auch B."/>
            <person name="Kono T."/>
            <person name="Mallez S."/>
            <person name="Zhang Y."/>
            <person name="Obille A."/>
            <person name="Becker A."/>
            <person name="Abrahante J.E."/>
            <person name="Garbe J."/>
            <person name="Badalamenti J.P."/>
            <person name="Herman A."/>
            <person name="Mangelson H."/>
            <person name="Liachko I."/>
            <person name="Sullivan S."/>
            <person name="Sone E.D."/>
            <person name="Koren S."/>
            <person name="Silverstein K.A.T."/>
            <person name="Beckman K.B."/>
            <person name="Gohl D.M."/>
        </authorList>
    </citation>
    <scope>NUCLEOTIDE SEQUENCE</scope>
    <source>
        <strain evidence="3">Duluth1</strain>
        <tissue evidence="3">Whole animal</tissue>
    </source>
</reference>
<feature type="compositionally biased region" description="Basic residues" evidence="2">
    <location>
        <begin position="91"/>
        <end position="113"/>
    </location>
</feature>
<feature type="region of interest" description="Disordered" evidence="2">
    <location>
        <begin position="59"/>
        <end position="113"/>
    </location>
</feature>
<dbReference type="Pfam" id="PF10169">
    <property type="entry name" value="LLPH"/>
    <property type="match status" value="1"/>
</dbReference>
<dbReference type="OrthoDB" id="6257894at2759"/>
<dbReference type="EMBL" id="JAIWYP010000001">
    <property type="protein sequence ID" value="KAH3886079.1"/>
    <property type="molecule type" value="Genomic_DNA"/>
</dbReference>
<evidence type="ECO:0000313" key="3">
    <source>
        <dbReference type="EMBL" id="KAH3886079.1"/>
    </source>
</evidence>
<evidence type="ECO:0000256" key="1">
    <source>
        <dbReference type="ARBA" id="ARBA00034118"/>
    </source>
</evidence>
<accession>A0A9D4RYS9</accession>
<dbReference type="GO" id="GO:0005730">
    <property type="term" value="C:nucleolus"/>
    <property type="evidence" value="ECO:0007669"/>
    <property type="project" value="TreeGrafter"/>
</dbReference>
<evidence type="ECO:0000256" key="2">
    <source>
        <dbReference type="SAM" id="MobiDB-lite"/>
    </source>
</evidence>